<proteinExistence type="predicted"/>
<accession>E6PN10</accession>
<name>E6PN10_9ZZZZ</name>
<dbReference type="EMBL" id="CABM01000024">
    <property type="protein sequence ID" value="CBH96312.1"/>
    <property type="molecule type" value="Genomic_DNA"/>
</dbReference>
<gene>
    <name evidence="1" type="ORF">CARN2_2253</name>
</gene>
<reference evidence="1" key="1">
    <citation type="submission" date="2009-10" db="EMBL/GenBank/DDBJ databases">
        <title>Diversity of trophic interactions inside an arsenic-rich microbial ecosystem.</title>
        <authorList>
            <person name="Bertin P.N."/>
            <person name="Heinrich-Salmeron A."/>
            <person name="Pelletier E."/>
            <person name="Goulhen-Chollet F."/>
            <person name="Arsene-Ploetze F."/>
            <person name="Gallien S."/>
            <person name="Calteau A."/>
            <person name="Vallenet D."/>
            <person name="Casiot C."/>
            <person name="Chane-Woon-Ming B."/>
            <person name="Giloteaux L."/>
            <person name="Barakat M."/>
            <person name="Bonnefoy V."/>
            <person name="Bruneel O."/>
            <person name="Chandler M."/>
            <person name="Cleiss J."/>
            <person name="Duran R."/>
            <person name="Elbaz-Poulichet F."/>
            <person name="Fonknechten N."/>
            <person name="Lauga B."/>
            <person name="Mornico D."/>
            <person name="Ortet P."/>
            <person name="Schaeffer C."/>
            <person name="Siguier P."/>
            <person name="Alexander Thil Smith A."/>
            <person name="Van Dorsselaer A."/>
            <person name="Weissenbach J."/>
            <person name="Medigue C."/>
            <person name="Le Paslier D."/>
        </authorList>
    </citation>
    <scope>NUCLEOTIDE SEQUENCE</scope>
</reference>
<comment type="caution">
    <text evidence="1">The sequence shown here is derived from an EMBL/GenBank/DDBJ whole genome shotgun (WGS) entry which is preliminary data.</text>
</comment>
<sequence length="53" mass="5744">MHCESHPIPYDGLAQNAGDALTALGCKIGPTNEDFAAFEQDRDKAPAKPVRFE</sequence>
<protein>
    <submittedName>
        <fullName evidence="1">Uncharacterized protein</fullName>
    </submittedName>
</protein>
<organism evidence="1">
    <name type="scientific">mine drainage metagenome</name>
    <dbReference type="NCBI Taxonomy" id="410659"/>
    <lineage>
        <taxon>unclassified sequences</taxon>
        <taxon>metagenomes</taxon>
        <taxon>ecological metagenomes</taxon>
    </lineage>
</organism>
<dbReference type="AlphaFoldDB" id="E6PN10"/>
<evidence type="ECO:0000313" key="1">
    <source>
        <dbReference type="EMBL" id="CBH96312.1"/>
    </source>
</evidence>